<dbReference type="SUPFAM" id="SSF47413">
    <property type="entry name" value="lambda repressor-like DNA-binding domains"/>
    <property type="match status" value="1"/>
</dbReference>
<keyword evidence="1" id="KW-0238">DNA-binding</keyword>
<dbReference type="Proteomes" id="UP000636888">
    <property type="component" value="Unassembled WGS sequence"/>
</dbReference>
<feature type="domain" description="HTH cro/C1-type" evidence="2">
    <location>
        <begin position="16"/>
        <end position="70"/>
    </location>
</feature>
<evidence type="ECO:0000313" key="3">
    <source>
        <dbReference type="EMBL" id="MBJ6725881.1"/>
    </source>
</evidence>
<comment type="caution">
    <text evidence="3">The sequence shown here is derived from an EMBL/GenBank/DDBJ whole genome shotgun (WGS) entry which is preliminary data.</text>
</comment>
<evidence type="ECO:0000313" key="4">
    <source>
        <dbReference type="Proteomes" id="UP000636888"/>
    </source>
</evidence>
<dbReference type="AlphaFoldDB" id="A0A8J7LZ50"/>
<dbReference type="PANTHER" id="PTHR36924:SF1">
    <property type="entry name" value="ANTITOXIN HIGA-1"/>
    <property type="match status" value="1"/>
</dbReference>
<dbReference type="Pfam" id="PF01381">
    <property type="entry name" value="HTH_3"/>
    <property type="match status" value="1"/>
</dbReference>
<dbReference type="NCBIfam" id="TIGR02607">
    <property type="entry name" value="antidote_HigA"/>
    <property type="match status" value="1"/>
</dbReference>
<protein>
    <submittedName>
        <fullName evidence="3">HigA family addiction module antidote protein</fullName>
    </submittedName>
</protein>
<sequence length="103" mass="11796">MNEQGHAPVHPGKVLLAKFLEPKGISQYRLAKEIGVTPRRVNEIVRGRRTITADTALRLGRFFEIEPQFWLSLQAHYDMARAEDVLQGRLEQEIRTISMLVGQ</sequence>
<reference evidence="3" key="1">
    <citation type="submission" date="2020-12" db="EMBL/GenBank/DDBJ databases">
        <title>Geomonas sp. Red875, isolated from river sediment.</title>
        <authorList>
            <person name="Xu Z."/>
            <person name="Zhang Z."/>
            <person name="Masuda Y."/>
            <person name="Itoh H."/>
            <person name="Senoo K."/>
        </authorList>
    </citation>
    <scope>NUCLEOTIDE SEQUENCE</scope>
    <source>
        <strain evidence="3">Red875</strain>
    </source>
</reference>
<gene>
    <name evidence="3" type="ORF">JFN93_14285</name>
</gene>
<dbReference type="Gene3D" id="1.10.260.40">
    <property type="entry name" value="lambda repressor-like DNA-binding domains"/>
    <property type="match status" value="1"/>
</dbReference>
<dbReference type="GO" id="GO:0003677">
    <property type="term" value="F:DNA binding"/>
    <property type="evidence" value="ECO:0007669"/>
    <property type="project" value="UniProtKB-KW"/>
</dbReference>
<organism evidence="3 4">
    <name type="scientific">Geomesophilobacter sediminis</name>
    <dbReference type="NCBI Taxonomy" id="2798584"/>
    <lineage>
        <taxon>Bacteria</taxon>
        <taxon>Pseudomonadati</taxon>
        <taxon>Thermodesulfobacteriota</taxon>
        <taxon>Desulfuromonadia</taxon>
        <taxon>Geobacterales</taxon>
        <taxon>Geobacteraceae</taxon>
        <taxon>Geomesophilobacter</taxon>
    </lineage>
</organism>
<dbReference type="SMART" id="SM00530">
    <property type="entry name" value="HTH_XRE"/>
    <property type="match status" value="1"/>
</dbReference>
<name>A0A8J7LZ50_9BACT</name>
<dbReference type="InterPro" id="IPR013430">
    <property type="entry name" value="Toxin_antidote_HigA"/>
</dbReference>
<evidence type="ECO:0000256" key="1">
    <source>
        <dbReference type="ARBA" id="ARBA00023125"/>
    </source>
</evidence>
<proteinExistence type="predicted"/>
<keyword evidence="4" id="KW-1185">Reference proteome</keyword>
<dbReference type="InterPro" id="IPR010982">
    <property type="entry name" value="Lambda_DNA-bd_dom_sf"/>
</dbReference>
<accession>A0A8J7LZ50</accession>
<dbReference type="EMBL" id="JAEMHM010000011">
    <property type="protein sequence ID" value="MBJ6725881.1"/>
    <property type="molecule type" value="Genomic_DNA"/>
</dbReference>
<dbReference type="PROSITE" id="PS50943">
    <property type="entry name" value="HTH_CROC1"/>
    <property type="match status" value="1"/>
</dbReference>
<dbReference type="PANTHER" id="PTHR36924">
    <property type="entry name" value="ANTITOXIN HIGA-1"/>
    <property type="match status" value="1"/>
</dbReference>
<evidence type="ECO:0000259" key="2">
    <source>
        <dbReference type="PROSITE" id="PS50943"/>
    </source>
</evidence>
<dbReference type="InterPro" id="IPR001387">
    <property type="entry name" value="Cro/C1-type_HTH"/>
</dbReference>
<dbReference type="CDD" id="cd00093">
    <property type="entry name" value="HTH_XRE"/>
    <property type="match status" value="1"/>
</dbReference>